<keyword evidence="3" id="KW-1185">Reference proteome</keyword>
<dbReference type="EMBL" id="CABWLR010000002">
    <property type="protein sequence ID" value="VXB53597.1"/>
    <property type="molecule type" value="Genomic_DNA"/>
</dbReference>
<gene>
    <name evidence="2" type="ORF">MARI151_20847</name>
</gene>
<evidence type="ECO:0000313" key="2">
    <source>
        <dbReference type="EMBL" id="VXB53597.1"/>
    </source>
</evidence>
<name>A0A653RH86_9FLAO</name>
<evidence type="ECO:0000259" key="1">
    <source>
        <dbReference type="Pfam" id="PF04389"/>
    </source>
</evidence>
<reference evidence="2 3" key="1">
    <citation type="submission" date="2019-10" db="EMBL/GenBank/DDBJ databases">
        <authorList>
            <person name="Karimi E."/>
        </authorList>
    </citation>
    <scope>NUCLEOTIDE SEQUENCE [LARGE SCALE GENOMIC DNA]</scope>
    <source>
        <strain evidence="2">Maribacter sp. 151</strain>
    </source>
</reference>
<dbReference type="SUPFAM" id="SSF53187">
    <property type="entry name" value="Zn-dependent exopeptidases"/>
    <property type="match status" value="1"/>
</dbReference>
<dbReference type="Pfam" id="PF04389">
    <property type="entry name" value="Peptidase_M28"/>
    <property type="match status" value="1"/>
</dbReference>
<dbReference type="AlphaFoldDB" id="A0A653RH86"/>
<dbReference type="Gene3D" id="3.50.30.30">
    <property type="match status" value="1"/>
</dbReference>
<dbReference type="Proteomes" id="UP000430202">
    <property type="component" value="Unassembled WGS sequence"/>
</dbReference>
<dbReference type="PROSITE" id="PS51257">
    <property type="entry name" value="PROKAR_LIPOPROTEIN"/>
    <property type="match status" value="1"/>
</dbReference>
<feature type="domain" description="Peptidase M28" evidence="1">
    <location>
        <begin position="269"/>
        <end position="482"/>
    </location>
</feature>
<organism evidence="2 3">
    <name type="scientific">Maribacter litoralis</name>
    <dbReference type="NCBI Taxonomy" id="2059726"/>
    <lineage>
        <taxon>Bacteria</taxon>
        <taxon>Pseudomonadati</taxon>
        <taxon>Bacteroidota</taxon>
        <taxon>Flavobacteriia</taxon>
        <taxon>Flavobacteriales</taxon>
        <taxon>Flavobacteriaceae</taxon>
        <taxon>Maribacter</taxon>
    </lineage>
</organism>
<proteinExistence type="predicted"/>
<accession>A0A653RH86</accession>
<dbReference type="InterPro" id="IPR007484">
    <property type="entry name" value="Peptidase_M28"/>
</dbReference>
<sequence length="588" mass="66248">MEMGRIIPLKRILKRQGIVLSILCFSFIVGCYQQPNEEPVDYFTIVRPEFTGKLAYETTDFVEDYWRVVGNTGFNKTIYLIADSLEASGYVLEEKAKENDRFTYRIEKRSMTYQTWEPLSASLQIVGADKPLLLSDSNRNMTYLNSVSTPKKGLKTEVVWVKSLKDVESVSLKGKVVFAEMSARKLYKTAIGKGAIGILTYDNPAYLQPEKNTTSIQFRSLPSQDDGNFWGIALSYEAKENLVAALKKGTTEVLVNIQTKRYPSEELTIVAEIKGNELPYERLVYSAHVQEPGANDNATGVGTQLEMARTAARLFAEGKIDFKRTMTFLWGDEIISTRRYIQEDAQRANGIKWGISLDMVGENTSVTGGTFLIEKMPDPSAIWTRGKEKHSEWGGEVLKLADMKPHYLNDFIISNFKKQGEYANWVVETNPFEGGSDHTPFLQADIPGLLLWHFTDRFYHTDNDRIDKVSQETMKNVGTAALVSGLELVNSDAAFALSQISNLKRKAFERLENEFQLSLTAIESGKDLEDEIAILNAWEDWYTKAILTVNDALPNSKTAVEKDIKKANVSIKSKTKELVSRLKTASQN</sequence>
<protein>
    <submittedName>
        <fullName evidence="2">Peptidase M28</fullName>
    </submittedName>
</protein>
<dbReference type="Gene3D" id="3.40.630.10">
    <property type="entry name" value="Zn peptidases"/>
    <property type="match status" value="1"/>
</dbReference>
<evidence type="ECO:0000313" key="3">
    <source>
        <dbReference type="Proteomes" id="UP000430202"/>
    </source>
</evidence>